<dbReference type="Gene3D" id="3.40.1190.20">
    <property type="match status" value="1"/>
</dbReference>
<sequence>MLVTVTLNAAIDKTYKLERFRPGKLHRTKEQLSLPGGKGINVARVARTLGADVIATGFIAGYNGRFIAEGCAKAGITPAFVETEGESRCCHTLLDEESGEVTEVLEQGPVVTEEGFAQLQSKLKLLASQARMVTFSGSLCAGVPADAYQHLIEQVRQSGALPVLDASGPALVHGLKGKPHLVKPNREEAEALLGYALSSEEAIIAALRDIQALGAERVLLSLGADGAWFSEGDEHVHLPGTALEQVVNPVGCGDALLAGTACGKLKGMEWRAAAQLGMASAAANALSVGAGIVDIDTVARLLKQLQS</sequence>
<keyword evidence="9" id="KW-1185">Reference proteome</keyword>
<dbReference type="GO" id="GO:2001059">
    <property type="term" value="P:D-tagatose 6-phosphate catabolic process"/>
    <property type="evidence" value="ECO:0007669"/>
    <property type="project" value="UniProtKB-UniPathway"/>
</dbReference>
<dbReference type="GO" id="GO:0016052">
    <property type="term" value="P:carbohydrate catabolic process"/>
    <property type="evidence" value="ECO:0007669"/>
    <property type="project" value="UniProtKB-ARBA"/>
</dbReference>
<accession>A0A1I4CPR2</accession>
<dbReference type="AlphaFoldDB" id="A0A1I4CPR2"/>
<evidence type="ECO:0000256" key="3">
    <source>
        <dbReference type="ARBA" id="ARBA00022741"/>
    </source>
</evidence>
<comment type="catalytic activity">
    <reaction evidence="6">
        <text>D-tagatofuranose 6-phosphate + ATP = D-tagatofuranose 1,6-bisphosphate + ADP + H(+)</text>
        <dbReference type="Rhea" id="RHEA:12420"/>
        <dbReference type="ChEBI" id="CHEBI:15378"/>
        <dbReference type="ChEBI" id="CHEBI:30616"/>
        <dbReference type="ChEBI" id="CHEBI:58694"/>
        <dbReference type="ChEBI" id="CHEBI:58695"/>
        <dbReference type="ChEBI" id="CHEBI:456216"/>
        <dbReference type="EC" id="2.7.1.144"/>
    </reaction>
</comment>
<keyword evidence="2 6" id="KW-0808">Transferase</keyword>
<name>A0A1I4CPR2_9BACL</name>
<keyword evidence="5 6" id="KW-0067">ATP-binding</keyword>
<comment type="pathway">
    <text evidence="6">Carbohydrate metabolism; D-tagatose 6-phosphate degradation; D-glyceraldehyde 3-phosphate and glycerone phosphate from D-tagatose 6-phosphate: step 1/2.</text>
</comment>
<dbReference type="FunFam" id="3.40.1190.20:FF:000001">
    <property type="entry name" value="Phosphofructokinase"/>
    <property type="match status" value="1"/>
</dbReference>
<evidence type="ECO:0000256" key="2">
    <source>
        <dbReference type="ARBA" id="ARBA00022679"/>
    </source>
</evidence>
<gene>
    <name evidence="8" type="ORF">SAMN05518846_12112</name>
</gene>
<dbReference type="GO" id="GO:0009024">
    <property type="term" value="F:tagatose-6-phosphate kinase activity"/>
    <property type="evidence" value="ECO:0007669"/>
    <property type="project" value="UniProtKB-EC"/>
</dbReference>
<dbReference type="NCBIfam" id="TIGR03168">
    <property type="entry name" value="1-PFK"/>
    <property type="match status" value="1"/>
</dbReference>
<evidence type="ECO:0000313" key="9">
    <source>
        <dbReference type="Proteomes" id="UP000198915"/>
    </source>
</evidence>
<comment type="similarity">
    <text evidence="1">Belongs to the carbohydrate kinase pfkB family.</text>
</comment>
<dbReference type="GO" id="GO:0005524">
    <property type="term" value="F:ATP binding"/>
    <property type="evidence" value="ECO:0007669"/>
    <property type="project" value="UniProtKB-KW"/>
</dbReference>
<proteinExistence type="inferred from homology"/>
<dbReference type="InterPro" id="IPR011611">
    <property type="entry name" value="PfkB_dom"/>
</dbReference>
<evidence type="ECO:0000256" key="1">
    <source>
        <dbReference type="ARBA" id="ARBA00005380"/>
    </source>
</evidence>
<evidence type="ECO:0000313" key="8">
    <source>
        <dbReference type="EMBL" id="SFK82763.1"/>
    </source>
</evidence>
<dbReference type="Proteomes" id="UP000198915">
    <property type="component" value="Unassembled WGS sequence"/>
</dbReference>
<evidence type="ECO:0000256" key="5">
    <source>
        <dbReference type="ARBA" id="ARBA00022840"/>
    </source>
</evidence>
<dbReference type="CDD" id="cd01164">
    <property type="entry name" value="FruK_PfkB_like"/>
    <property type="match status" value="1"/>
</dbReference>
<dbReference type="GO" id="GO:0005829">
    <property type="term" value="C:cytosol"/>
    <property type="evidence" value="ECO:0007669"/>
    <property type="project" value="TreeGrafter"/>
</dbReference>
<dbReference type="Pfam" id="PF00294">
    <property type="entry name" value="PfkB"/>
    <property type="match status" value="1"/>
</dbReference>
<protein>
    <recommendedName>
        <fullName evidence="6">Tagatose-6-phosphate kinase</fullName>
        <ecNumber evidence="6">2.7.1.144</ecNumber>
    </recommendedName>
</protein>
<keyword evidence="6" id="KW-0423">Lactose metabolism</keyword>
<dbReference type="STRING" id="1884381.SAMN05518846_12112"/>
<dbReference type="PIRSF" id="PIRSF000535">
    <property type="entry name" value="1PFK/6PFK/LacC"/>
    <property type="match status" value="1"/>
</dbReference>
<dbReference type="SUPFAM" id="SSF53613">
    <property type="entry name" value="Ribokinase-like"/>
    <property type="match status" value="1"/>
</dbReference>
<dbReference type="PANTHER" id="PTHR46566:SF2">
    <property type="entry name" value="ATP-DEPENDENT 6-PHOSPHOFRUCTOKINASE ISOZYME 2"/>
    <property type="match status" value="1"/>
</dbReference>
<dbReference type="GO" id="GO:0008443">
    <property type="term" value="F:phosphofructokinase activity"/>
    <property type="evidence" value="ECO:0007669"/>
    <property type="project" value="TreeGrafter"/>
</dbReference>
<feature type="domain" description="Carbohydrate kinase PfkB" evidence="7">
    <location>
        <begin position="7"/>
        <end position="292"/>
    </location>
</feature>
<evidence type="ECO:0000256" key="6">
    <source>
        <dbReference type="PIRNR" id="PIRNR000535"/>
    </source>
</evidence>
<dbReference type="RefSeq" id="WP_092275700.1">
    <property type="nucleotide sequence ID" value="NZ_FORT01000021.1"/>
</dbReference>
<keyword evidence="3 6" id="KW-0547">Nucleotide-binding</keyword>
<dbReference type="PANTHER" id="PTHR46566">
    <property type="entry name" value="1-PHOSPHOFRUCTOKINASE-RELATED"/>
    <property type="match status" value="1"/>
</dbReference>
<dbReference type="InterPro" id="IPR017583">
    <property type="entry name" value="Tagatose/fructose_Pkinase"/>
</dbReference>
<keyword evidence="4 8" id="KW-0418">Kinase</keyword>
<evidence type="ECO:0000256" key="4">
    <source>
        <dbReference type="ARBA" id="ARBA00022777"/>
    </source>
</evidence>
<evidence type="ECO:0000259" key="7">
    <source>
        <dbReference type="Pfam" id="PF00294"/>
    </source>
</evidence>
<dbReference type="EC" id="2.7.1.144" evidence="6"/>
<dbReference type="GO" id="GO:0005988">
    <property type="term" value="P:lactose metabolic process"/>
    <property type="evidence" value="ECO:0007669"/>
    <property type="project" value="UniProtKB-KW"/>
</dbReference>
<dbReference type="UniPathway" id="UPA00704">
    <property type="reaction ID" value="UER00715"/>
</dbReference>
<comment type="similarity">
    <text evidence="6">Belongs to the carbohydrate kinase PfkB family. LacC subfamily.</text>
</comment>
<reference evidence="9" key="1">
    <citation type="submission" date="2016-10" db="EMBL/GenBank/DDBJ databases">
        <authorList>
            <person name="Varghese N."/>
            <person name="Submissions S."/>
        </authorList>
    </citation>
    <scope>NUCLEOTIDE SEQUENCE [LARGE SCALE GENOMIC DNA]</scope>
    <source>
        <strain evidence="9">OK042</strain>
    </source>
</reference>
<organism evidence="8 9">
    <name type="scientific">Brevibacillus centrosporus</name>
    <dbReference type="NCBI Taxonomy" id="54910"/>
    <lineage>
        <taxon>Bacteria</taxon>
        <taxon>Bacillati</taxon>
        <taxon>Bacillota</taxon>
        <taxon>Bacilli</taxon>
        <taxon>Bacillales</taxon>
        <taxon>Paenibacillaceae</taxon>
        <taxon>Brevibacillus</taxon>
    </lineage>
</organism>
<dbReference type="EMBL" id="FORT01000021">
    <property type="protein sequence ID" value="SFK82763.1"/>
    <property type="molecule type" value="Genomic_DNA"/>
</dbReference>
<dbReference type="InterPro" id="IPR029056">
    <property type="entry name" value="Ribokinase-like"/>
</dbReference>
<dbReference type="GO" id="GO:0044281">
    <property type="term" value="P:small molecule metabolic process"/>
    <property type="evidence" value="ECO:0007669"/>
    <property type="project" value="UniProtKB-ARBA"/>
</dbReference>